<organism evidence="3 4">
    <name type="scientific">Streptomyces boluensis</name>
    <dbReference type="NCBI Taxonomy" id="1775135"/>
    <lineage>
        <taxon>Bacteria</taxon>
        <taxon>Bacillati</taxon>
        <taxon>Actinomycetota</taxon>
        <taxon>Actinomycetes</taxon>
        <taxon>Kitasatosporales</taxon>
        <taxon>Streptomycetaceae</taxon>
        <taxon>Streptomyces</taxon>
    </lineage>
</organism>
<dbReference type="Gene3D" id="3.30.565.10">
    <property type="entry name" value="Histidine kinase-like ATPase, C-terminal domain"/>
    <property type="match status" value="1"/>
</dbReference>
<dbReference type="GO" id="GO:0004674">
    <property type="term" value="F:protein serine/threonine kinase activity"/>
    <property type="evidence" value="ECO:0007669"/>
    <property type="project" value="UniProtKB-KW"/>
</dbReference>
<comment type="caution">
    <text evidence="3">The sequence shown here is derived from an EMBL/GenBank/DDBJ whole genome shotgun (WGS) entry which is preliminary data.</text>
</comment>
<dbReference type="GO" id="GO:0005524">
    <property type="term" value="F:ATP binding"/>
    <property type="evidence" value="ECO:0007669"/>
    <property type="project" value="UniProtKB-KW"/>
</dbReference>
<evidence type="ECO:0000313" key="4">
    <source>
        <dbReference type="Proteomes" id="UP000598297"/>
    </source>
</evidence>
<keyword evidence="1" id="KW-0418">Kinase</keyword>
<keyword evidence="1" id="KW-0723">Serine/threonine-protein kinase</keyword>
<evidence type="ECO:0000256" key="1">
    <source>
        <dbReference type="ARBA" id="ARBA00022527"/>
    </source>
</evidence>
<dbReference type="EMBL" id="JAAAHS010000292">
    <property type="protein sequence ID" value="NBE55190.1"/>
    <property type="molecule type" value="Genomic_DNA"/>
</dbReference>
<protein>
    <submittedName>
        <fullName evidence="3">ATP-binding protein</fullName>
    </submittedName>
</protein>
<dbReference type="CDD" id="cd16936">
    <property type="entry name" value="HATPase_RsbW-like"/>
    <property type="match status" value="1"/>
</dbReference>
<dbReference type="Proteomes" id="UP000598297">
    <property type="component" value="Unassembled WGS sequence"/>
</dbReference>
<dbReference type="AlphaFoldDB" id="A0A964UVL7"/>
<dbReference type="OrthoDB" id="3473697at2"/>
<name>A0A964UVL7_9ACTN</name>
<evidence type="ECO:0000313" key="3">
    <source>
        <dbReference type="EMBL" id="NBE55190.1"/>
    </source>
</evidence>
<accession>A0A964UVL7</accession>
<keyword evidence="4" id="KW-1185">Reference proteome</keyword>
<dbReference type="InterPro" id="IPR050267">
    <property type="entry name" value="Anti-sigma-factor_SerPK"/>
</dbReference>
<dbReference type="Pfam" id="PF13581">
    <property type="entry name" value="HATPase_c_2"/>
    <property type="match status" value="1"/>
</dbReference>
<reference evidence="3" key="1">
    <citation type="submission" date="2020-01" db="EMBL/GenBank/DDBJ databases">
        <title>Whole-genome analyses of novel actinobacteria.</title>
        <authorList>
            <person name="Sahin N."/>
        </authorList>
    </citation>
    <scope>NUCLEOTIDE SEQUENCE</scope>
    <source>
        <strain evidence="3">YC537</strain>
    </source>
</reference>
<dbReference type="SUPFAM" id="SSF55874">
    <property type="entry name" value="ATPase domain of HSP90 chaperone/DNA topoisomerase II/histidine kinase"/>
    <property type="match status" value="1"/>
</dbReference>
<dbReference type="PANTHER" id="PTHR35526:SF3">
    <property type="entry name" value="ANTI-SIGMA-F FACTOR RSBW"/>
    <property type="match status" value="1"/>
</dbReference>
<dbReference type="PANTHER" id="PTHR35526">
    <property type="entry name" value="ANTI-SIGMA-F FACTOR RSBW-RELATED"/>
    <property type="match status" value="1"/>
</dbReference>
<sequence>MTAQFPSVGAQFRQLFSATPRGARLARRLAALQLEEWGFPHGCGISETVRSVVAELAVNAVTHGRVPGRDFELVLLWQGELLRIEVADACGERRPEVGGAVGHGLRLVAALADAWGVRGREIGKIVWAEVSGMKGWVEE</sequence>
<feature type="domain" description="Histidine kinase/HSP90-like ATPase" evidence="2">
    <location>
        <begin position="16"/>
        <end position="128"/>
    </location>
</feature>
<dbReference type="InterPro" id="IPR003594">
    <property type="entry name" value="HATPase_dom"/>
</dbReference>
<keyword evidence="3" id="KW-0067">ATP-binding</keyword>
<proteinExistence type="predicted"/>
<keyword evidence="3" id="KW-0547">Nucleotide-binding</keyword>
<evidence type="ECO:0000259" key="2">
    <source>
        <dbReference type="Pfam" id="PF13581"/>
    </source>
</evidence>
<dbReference type="InterPro" id="IPR036890">
    <property type="entry name" value="HATPase_C_sf"/>
</dbReference>
<dbReference type="RefSeq" id="WP_161702714.1">
    <property type="nucleotide sequence ID" value="NZ_JAAAHS010000292.1"/>
</dbReference>
<gene>
    <name evidence="3" type="ORF">GUY60_27950</name>
</gene>
<keyword evidence="1" id="KW-0808">Transferase</keyword>